<feature type="compositionally biased region" description="Basic and acidic residues" evidence="1">
    <location>
        <begin position="1305"/>
        <end position="1320"/>
    </location>
</feature>
<dbReference type="SUPFAM" id="SSF52113">
    <property type="entry name" value="BRCT domain"/>
    <property type="match status" value="1"/>
</dbReference>
<reference evidence="3" key="2">
    <citation type="submission" date="2017-10" db="EMBL/GenBank/DDBJ databases">
        <title>Ladona fulva Genome sequencing and assembly.</title>
        <authorList>
            <person name="Murali S."/>
            <person name="Richards S."/>
            <person name="Bandaranaike D."/>
            <person name="Bellair M."/>
            <person name="Blankenburg K."/>
            <person name="Chao H."/>
            <person name="Dinh H."/>
            <person name="Doddapaneni H."/>
            <person name="Dugan-Rocha S."/>
            <person name="Elkadiri S."/>
            <person name="Gnanaolivu R."/>
            <person name="Hernandez B."/>
            <person name="Skinner E."/>
            <person name="Javaid M."/>
            <person name="Lee S."/>
            <person name="Li M."/>
            <person name="Ming W."/>
            <person name="Munidasa M."/>
            <person name="Muniz J."/>
            <person name="Nguyen L."/>
            <person name="Hughes D."/>
            <person name="Osuji N."/>
            <person name="Pu L.-L."/>
            <person name="Puazo M."/>
            <person name="Qu C."/>
            <person name="Quiroz J."/>
            <person name="Raj R."/>
            <person name="Weissenberger G."/>
            <person name="Xin Y."/>
            <person name="Zou X."/>
            <person name="Han Y."/>
            <person name="Worley K."/>
            <person name="Muzny D."/>
            <person name="Gibbs R."/>
        </authorList>
    </citation>
    <scope>NUCLEOTIDE SEQUENCE</scope>
    <source>
        <strain evidence="3">Sampled in the wild</strain>
    </source>
</reference>
<feature type="compositionally biased region" description="Basic residues" evidence="1">
    <location>
        <begin position="1127"/>
        <end position="1137"/>
    </location>
</feature>
<sequence length="1566" mass="174450">MHVLALADQKESRALSSQHAVIEGLSCGSFLIYDLNSRNKTRIGKKFKKANDRDRTKLGIGEPCSSISSVVTTSKIEGSYDDVRKVEAKVDESARNDDSSFLVDATLEDENASTTENQAGSIVIMSDTDDEKEMDDSSLDLKTLKERFNEKKLKTFSAEAPKEKAAKAEVNKGTLATQSASTDKATNEEKEEKTSVDMKTSETVEQNSSEQIGTDEEEEDDMSSFLTQAPPDFKTPQAIKVESVDESDISMLETQPPPSPITPAVSKEADKEDLSVVNQSSTSNENEDDMSSFLTQAPPDFKTPQTEKKGVKEKSDDESDISMLEKLPSPVAETPIVTKRTGKDELRKLDEKHSSSLNITAEEEDVDDMSSFLTQAPPEFNTPMAVKGDEVADDSDISMLETQPAPSETSKASDERMDVQEKRNKLEAPSTKFQKENITSGKEVKESNHEVKESKPEEDESLNEEDDLSTLETQPPPSFIEKSGDDDGKKDMSSFLMAAEKESEGKEDISTLDSKHPKTLETLQESHESEEEDMSSFLTQAPPDFCTPKVSVKRESEVQEYETPHGLDDKETDSESAPPDSVTMEKIKNSDLGTKIKGKESEEDDLEISETQPAPTSVSQKSIPLTIKESVYPMSSNPGIEDVSSDEEDVSLLETQPAPTPEMAEVVNGKQEIIGVFKQPSKVFKEVTPSSTLRKKLLQKNQKEAGVSPILKESKPEESADVEDNDDDSDIGSFLPDTPDLTMTLQESKWNMHSACKNLFNVDDSNVNLPELSQETSEDDVSLKSTEMEGIRDSSKPSEIIKETKELVEKKQPEVERRNPTRGNASKKLTSEGRRSPGDTHTRSIRKQKELSINVEEISSLKKNAEDSSDLSSKKDEPLPKRRGLRDKRSKVVETEESKGPVKQNKEKEGGNRKANVRKRTETCPEEVAKSEVHSTADEPAKKRGRPNKRHVDNDVKAKVSERLSAILAKTTNNGESEVTDLEVKHVEIQEVTKGSDNKETVRKKRRLSSLMEEVSSEGNAVHKSQPDLLTSSPRKRQLRGEDVEVQPPVKELRVRKKDNKSVLSNKNKDSVPAHRLRGNPPKEDRPGKEVPSVPTTTRKRKLEPVKPESRSPSKTPESNVVEGVRRSVRERKPKRRFSSEERPKDDGTASSEESRRGKIARLNKKDESQEKDEAEPESVSQEAKKRKLDERKALGGTKRTRSSLENDEQEEVSPSDKRRRKGRSAFEKSAADSKTEIKEHDSQKDERSRRGSSRRVTRDSNLLEKPISDENIAEEKCLEKELSPVKVTARGKRRSSKQNVPESTTHDSESERSFTKQDHYQQTLTIRGGRRGTRRLTSSEESVPVSSSVEVRLEATKTEHPKGQDNRRGGRNRGRKESDVVPEVTSSEIVTSSQKTGVESTIEEKTNTRKRRGKKGGSISQTNAVDKEDKVSSSTSVNPKLENVAVVADISYPKSSPVKGRMTAFSPRACTSRDSVLENNEQKAFRNRRQKGKSYSVLFTGLNEQKLDEMVQRLGGKVVESPQDCSILVTDRLRRTYKLLCVVARGIPIVTVQWLAQSSAIGRFL</sequence>
<feature type="region of interest" description="Disordered" evidence="1">
    <location>
        <begin position="159"/>
        <end position="663"/>
    </location>
</feature>
<feature type="compositionally biased region" description="Polar residues" evidence="1">
    <location>
        <begin position="203"/>
        <end position="212"/>
    </location>
</feature>
<feature type="compositionally biased region" description="Basic and acidic residues" evidence="1">
    <location>
        <begin position="890"/>
        <end position="912"/>
    </location>
</feature>
<proteinExistence type="predicted"/>
<feature type="compositionally biased region" description="Acidic residues" evidence="1">
    <location>
        <begin position="213"/>
        <end position="222"/>
    </location>
</feature>
<feature type="compositionally biased region" description="Polar residues" evidence="1">
    <location>
        <begin position="400"/>
        <end position="410"/>
    </location>
</feature>
<feature type="compositionally biased region" description="Basic and acidic residues" evidence="1">
    <location>
        <begin position="859"/>
        <end position="880"/>
    </location>
</feature>
<feature type="compositionally biased region" description="Basic and acidic residues" evidence="1">
    <location>
        <begin position="919"/>
        <end position="942"/>
    </location>
</feature>
<feature type="compositionally biased region" description="Basic and acidic residues" evidence="1">
    <location>
        <begin position="442"/>
        <end position="455"/>
    </location>
</feature>
<feature type="compositionally biased region" description="Acidic residues" evidence="1">
    <location>
        <begin position="719"/>
        <end position="730"/>
    </location>
</feature>
<feature type="compositionally biased region" description="Basic and acidic residues" evidence="1">
    <location>
        <begin position="341"/>
        <end position="354"/>
    </location>
</feature>
<feature type="compositionally biased region" description="Basic and acidic residues" evidence="1">
    <location>
        <begin position="786"/>
        <end position="819"/>
    </location>
</feature>
<feature type="compositionally biased region" description="Basic and acidic residues" evidence="1">
    <location>
        <begin position="1225"/>
        <end position="1250"/>
    </location>
</feature>
<feature type="compositionally biased region" description="Basic and acidic residues" evidence="1">
    <location>
        <begin position="482"/>
        <end position="492"/>
    </location>
</feature>
<dbReference type="CDD" id="cd17744">
    <property type="entry name" value="BRCT_MDC1_rpt1"/>
    <property type="match status" value="1"/>
</dbReference>
<feature type="compositionally biased region" description="Basic and acidic residues" evidence="1">
    <location>
        <begin position="1103"/>
        <end position="1112"/>
    </location>
</feature>
<feature type="region of interest" description="Disordered" evidence="1">
    <location>
        <begin position="994"/>
        <end position="1437"/>
    </location>
</feature>
<dbReference type="SMART" id="SM00292">
    <property type="entry name" value="BRCT"/>
    <property type="match status" value="1"/>
</dbReference>
<evidence type="ECO:0000313" key="4">
    <source>
        <dbReference type="Proteomes" id="UP000792457"/>
    </source>
</evidence>
<feature type="compositionally biased region" description="Basic and acidic residues" evidence="1">
    <location>
        <begin position="1257"/>
        <end position="1284"/>
    </location>
</feature>
<dbReference type="Proteomes" id="UP000792457">
    <property type="component" value="Unassembled WGS sequence"/>
</dbReference>
<accession>A0A8K0NWZ6</accession>
<gene>
    <name evidence="3" type="ORF">J437_LFUL006451</name>
</gene>
<feature type="compositionally biased region" description="Low complexity" evidence="1">
    <location>
        <begin position="1336"/>
        <end position="1351"/>
    </location>
</feature>
<feature type="compositionally biased region" description="Polar residues" evidence="1">
    <location>
        <begin position="1385"/>
        <end position="1400"/>
    </location>
</feature>
<dbReference type="InterPro" id="IPR001357">
    <property type="entry name" value="BRCT_dom"/>
</dbReference>
<feature type="region of interest" description="Disordered" evidence="1">
    <location>
        <begin position="770"/>
        <end position="958"/>
    </location>
</feature>
<dbReference type="Gene3D" id="3.40.50.10190">
    <property type="entry name" value="BRCT domain"/>
    <property type="match status" value="1"/>
</dbReference>
<feature type="domain" description="BRCT" evidence="2">
    <location>
        <begin position="1495"/>
        <end position="1566"/>
    </location>
</feature>
<feature type="non-terminal residue" evidence="3">
    <location>
        <position position="1566"/>
    </location>
</feature>
<dbReference type="PROSITE" id="PS50172">
    <property type="entry name" value="BRCT"/>
    <property type="match status" value="1"/>
</dbReference>
<keyword evidence="4" id="KW-1185">Reference proteome</keyword>
<evidence type="ECO:0000259" key="2">
    <source>
        <dbReference type="PROSITE" id="PS50172"/>
    </source>
</evidence>
<comment type="caution">
    <text evidence="3">The sequence shown here is derived from an EMBL/GenBank/DDBJ whole genome shotgun (WGS) entry which is preliminary data.</text>
</comment>
<evidence type="ECO:0000313" key="3">
    <source>
        <dbReference type="EMBL" id="KAG8224733.1"/>
    </source>
</evidence>
<organism evidence="3 4">
    <name type="scientific">Ladona fulva</name>
    <name type="common">Scarce chaser dragonfly</name>
    <name type="synonym">Libellula fulva</name>
    <dbReference type="NCBI Taxonomy" id="123851"/>
    <lineage>
        <taxon>Eukaryota</taxon>
        <taxon>Metazoa</taxon>
        <taxon>Ecdysozoa</taxon>
        <taxon>Arthropoda</taxon>
        <taxon>Hexapoda</taxon>
        <taxon>Insecta</taxon>
        <taxon>Pterygota</taxon>
        <taxon>Palaeoptera</taxon>
        <taxon>Odonata</taxon>
        <taxon>Epiprocta</taxon>
        <taxon>Anisoptera</taxon>
        <taxon>Libelluloidea</taxon>
        <taxon>Libellulidae</taxon>
        <taxon>Ladona</taxon>
    </lineage>
</organism>
<feature type="compositionally biased region" description="Basic and acidic residues" evidence="1">
    <location>
        <begin position="1352"/>
        <end position="1369"/>
    </location>
</feature>
<evidence type="ECO:0000256" key="1">
    <source>
        <dbReference type="SAM" id="MobiDB-lite"/>
    </source>
</evidence>
<name>A0A8K0NWZ6_LADFU</name>
<feature type="compositionally biased region" description="Basic and acidic residues" evidence="1">
    <location>
        <begin position="411"/>
        <end position="426"/>
    </location>
</feature>
<protein>
    <recommendedName>
        <fullName evidence="2">BRCT domain-containing protein</fullName>
    </recommendedName>
</protein>
<feature type="compositionally biased region" description="Acidic residues" evidence="1">
    <location>
        <begin position="456"/>
        <end position="469"/>
    </location>
</feature>
<feature type="compositionally biased region" description="Basic and acidic residues" evidence="1">
    <location>
        <begin position="552"/>
        <end position="569"/>
    </location>
</feature>
<reference evidence="3" key="1">
    <citation type="submission" date="2013-04" db="EMBL/GenBank/DDBJ databases">
        <authorList>
            <person name="Qu J."/>
            <person name="Murali S.C."/>
            <person name="Bandaranaike D."/>
            <person name="Bellair M."/>
            <person name="Blankenburg K."/>
            <person name="Chao H."/>
            <person name="Dinh H."/>
            <person name="Doddapaneni H."/>
            <person name="Downs B."/>
            <person name="Dugan-Rocha S."/>
            <person name="Elkadiri S."/>
            <person name="Gnanaolivu R.D."/>
            <person name="Hernandez B."/>
            <person name="Javaid M."/>
            <person name="Jayaseelan J.C."/>
            <person name="Lee S."/>
            <person name="Li M."/>
            <person name="Ming W."/>
            <person name="Munidasa M."/>
            <person name="Muniz J."/>
            <person name="Nguyen L."/>
            <person name="Ongeri F."/>
            <person name="Osuji N."/>
            <person name="Pu L.-L."/>
            <person name="Puazo M."/>
            <person name="Qu C."/>
            <person name="Quiroz J."/>
            <person name="Raj R."/>
            <person name="Weissenberger G."/>
            <person name="Xin Y."/>
            <person name="Zou X."/>
            <person name="Han Y."/>
            <person name="Richards S."/>
            <person name="Worley K."/>
            <person name="Muzny D."/>
            <person name="Gibbs R."/>
        </authorList>
    </citation>
    <scope>NUCLEOTIDE SEQUENCE</scope>
    <source>
        <strain evidence="3">Sampled in the wild</strain>
    </source>
</reference>
<feature type="compositionally biased region" description="Basic and acidic residues" evidence="1">
    <location>
        <begin position="185"/>
        <end position="202"/>
    </location>
</feature>
<dbReference type="Pfam" id="PF16770">
    <property type="entry name" value="RTT107_BRCT_5"/>
    <property type="match status" value="1"/>
</dbReference>
<feature type="compositionally biased region" description="Basic and acidic residues" evidence="1">
    <location>
        <begin position="160"/>
        <end position="170"/>
    </location>
</feature>
<feature type="compositionally biased region" description="Basic and acidic residues" evidence="1">
    <location>
        <begin position="829"/>
        <end position="850"/>
    </location>
</feature>
<dbReference type="InterPro" id="IPR036420">
    <property type="entry name" value="BRCT_dom_sf"/>
</dbReference>
<dbReference type="OrthoDB" id="342264at2759"/>
<feature type="region of interest" description="Disordered" evidence="1">
    <location>
        <begin position="688"/>
        <end position="740"/>
    </location>
</feature>
<feature type="compositionally biased region" description="Basic and acidic residues" evidence="1">
    <location>
        <begin position="499"/>
        <end position="527"/>
    </location>
</feature>
<dbReference type="EMBL" id="KZ308210">
    <property type="protein sequence ID" value="KAG8224733.1"/>
    <property type="molecule type" value="Genomic_DNA"/>
</dbReference>
<feature type="compositionally biased region" description="Basic and acidic residues" evidence="1">
    <location>
        <begin position="1138"/>
        <end position="1157"/>
    </location>
</feature>
<feature type="compositionally biased region" description="Polar residues" evidence="1">
    <location>
        <begin position="174"/>
        <end position="184"/>
    </location>
</feature>
<feature type="compositionally biased region" description="Basic and acidic residues" evidence="1">
    <location>
        <begin position="305"/>
        <end position="315"/>
    </location>
</feature>
<feature type="compositionally biased region" description="Polar residues" evidence="1">
    <location>
        <begin position="609"/>
        <end position="623"/>
    </location>
</feature>